<organism evidence="8">
    <name type="scientific">Lepeophtheirus salmonis</name>
    <name type="common">Salmon louse</name>
    <name type="synonym">Caligus salmonis</name>
    <dbReference type="NCBI Taxonomy" id="72036"/>
    <lineage>
        <taxon>Eukaryota</taxon>
        <taxon>Metazoa</taxon>
        <taxon>Ecdysozoa</taxon>
        <taxon>Arthropoda</taxon>
        <taxon>Crustacea</taxon>
        <taxon>Multicrustacea</taxon>
        <taxon>Hexanauplia</taxon>
        <taxon>Copepoda</taxon>
        <taxon>Siphonostomatoida</taxon>
        <taxon>Caligidae</taxon>
        <taxon>Lepeophtheirus</taxon>
    </lineage>
</organism>
<evidence type="ECO:0000256" key="6">
    <source>
        <dbReference type="SAM" id="MobiDB-lite"/>
    </source>
</evidence>
<dbReference type="InterPro" id="IPR056159">
    <property type="entry name" value="Beta-prop_IFT121_TULP_N"/>
</dbReference>
<feature type="compositionally biased region" description="Basic residues" evidence="6">
    <location>
        <begin position="737"/>
        <end position="747"/>
    </location>
</feature>
<evidence type="ECO:0000256" key="5">
    <source>
        <dbReference type="ARBA" id="ARBA00022737"/>
    </source>
</evidence>
<comment type="subcellular location">
    <subcellularLocation>
        <location evidence="1">Cytoplasm</location>
    </subcellularLocation>
</comment>
<feature type="region of interest" description="Disordered" evidence="6">
    <location>
        <begin position="851"/>
        <end position="963"/>
    </location>
</feature>
<evidence type="ECO:0000256" key="2">
    <source>
        <dbReference type="ARBA" id="ARBA00007129"/>
    </source>
</evidence>
<proteinExistence type="inferred from homology"/>
<dbReference type="GO" id="GO:0035556">
    <property type="term" value="P:intracellular signal transduction"/>
    <property type="evidence" value="ECO:0007669"/>
    <property type="project" value="InterPro"/>
</dbReference>
<comment type="similarity">
    <text evidence="2">Belongs to the TUB family.</text>
</comment>
<evidence type="ECO:0000256" key="1">
    <source>
        <dbReference type="ARBA" id="ARBA00004496"/>
    </source>
</evidence>
<accession>A0A0K2TSF6</accession>
<evidence type="ECO:0000259" key="7">
    <source>
        <dbReference type="PROSITE" id="PS50225"/>
    </source>
</evidence>
<dbReference type="OrthoDB" id="8775810at2759"/>
<dbReference type="InterPro" id="IPR001496">
    <property type="entry name" value="SOCS_box"/>
</dbReference>
<feature type="compositionally biased region" description="Low complexity" evidence="6">
    <location>
        <begin position="927"/>
        <end position="938"/>
    </location>
</feature>
<dbReference type="SUPFAM" id="SSF158235">
    <property type="entry name" value="SOCS box-like"/>
    <property type="match status" value="1"/>
</dbReference>
<dbReference type="PANTHER" id="PTHR16517:SF2">
    <property type="entry name" value="TUBBY-RELATED PROTEIN 4"/>
    <property type="match status" value="1"/>
</dbReference>
<dbReference type="InterPro" id="IPR025659">
    <property type="entry name" value="Tubby-like_C"/>
</dbReference>
<evidence type="ECO:0000256" key="3">
    <source>
        <dbReference type="ARBA" id="ARBA00022490"/>
    </source>
</evidence>
<feature type="region of interest" description="Disordered" evidence="6">
    <location>
        <begin position="987"/>
        <end position="1032"/>
    </location>
</feature>
<protein>
    <submittedName>
        <fullName evidence="8">Tubbyrelated protein 4like [Ceratitis capitata]</fullName>
    </submittedName>
</protein>
<dbReference type="SUPFAM" id="SSF101898">
    <property type="entry name" value="NHL repeat"/>
    <property type="match status" value="1"/>
</dbReference>
<dbReference type="InterPro" id="IPR015943">
    <property type="entry name" value="WD40/YVTN_repeat-like_dom_sf"/>
</dbReference>
<reference evidence="8" key="1">
    <citation type="submission" date="2014-05" db="EMBL/GenBank/DDBJ databases">
        <authorList>
            <person name="Chronopoulou M."/>
        </authorList>
    </citation>
    <scope>NUCLEOTIDE SEQUENCE</scope>
    <source>
        <tissue evidence="8">Whole organism</tissue>
    </source>
</reference>
<keyword evidence="4" id="KW-0853">WD repeat</keyword>
<dbReference type="AlphaFoldDB" id="A0A0K2TSF6"/>
<sequence>MALICYQDGFVLVGSVTGQRYWSTLLPPDMNIVTSASWTPDDQQVYLGTSQGGLLILDIEGNTVANIVLKSGFPISDLVWSCEKFNMEEQQQKMAAENKLSGMLKTNGKSFVLAVCFKTGDIFLMRSYDDVVSQVIHTGLSQSVVDWSNSGELLAVAGKYKEYPCREDHSFIFVNFLHFYNDEGELIYRIRVPYDKCPVTSMTWGHNDKRLFLATGNQIHVAWISPNIASLQLLCRLKIHSTITHVNDVDLLPLPCRLRALLGILFTQTIKCYLPDPMDLRNFVITPPPVDGHGVRFYCTIIRHSSREEGANSSYTLFLEHMGGFLPLLKGKKISKIRPDFIIFDPHLNKELSETWKNISQSHYLKSRDDRSSSPSSTSSGSVLNNESEDEAGSITTPRSRRRNRRRREPTPRYFGYVGNHEMDYANILPETSQIAEVVSNFWGTKFKLIGRHPKLIPLSLGQIMYKASLLHLQPRQMRLELVDLKDNATTQLSSSSRDNSYIGFSEDDYDDYDDDEEDTVKMTDDILTASIREKVAPVAPLPSRLSFCAHGSPSHPVSHHGGESNTVSAIVESSELAENYPPSPTAPSSKLLCDGAVPQSVKRTVIVPSSVGQIFRGNEVTLVDCQAVNHSIQNNRKMSTSPIKATRGSLRISVSCDNYLSEGVRWAAKAEDVMTPNEPELPKGLGISSPIETRPHLPLSCSANQLDSIVDILGAPTEILLQRDISKRLFLLGDKSKKRIRGRPPTRSRSCDEQDSHHHHHKSRHYCLSGHQNRPCRSCRIRDAELNREIFDIPTPPQVPEEEEEDELRDHELCCYESEPPHKGSSKKWRETCKIDAVLHLLEKARNVLTRNKNESSKKEAIDSCPKSPVHTRKNLSVPHAHLPQLSISSPSTPLPSRRNNNKQNPSFSPIRSILNSPLMKRKNRSNNGGRNHSGNSTITDSSEDEFGEEKNANPVENYSGGYRNLETFQKNKLKQKIKRFHYLNFNNSSSTNTNNDLNNAQESFKRDRTPSNTPDCSPFLSRKFPGRGDVSEAEEINRQHKRLKKLVLHNKSPMWNDFSQVYQLDFGGRVTQESAKNFQIEYKGKQVMQFGRIDGNAYTLDFQYPFSALQAFAVALANVTQRLK</sequence>
<keyword evidence="3" id="KW-0963">Cytoplasm</keyword>
<feature type="region of interest" description="Disordered" evidence="6">
    <location>
        <begin position="491"/>
        <end position="514"/>
    </location>
</feature>
<dbReference type="Pfam" id="PF01167">
    <property type="entry name" value="Tub"/>
    <property type="match status" value="1"/>
</dbReference>
<feature type="domain" description="SOCS box" evidence="7">
    <location>
        <begin position="227"/>
        <end position="268"/>
    </location>
</feature>
<feature type="region of interest" description="Disordered" evidence="6">
    <location>
        <begin position="737"/>
        <end position="774"/>
    </location>
</feature>
<feature type="compositionally biased region" description="Polar residues" evidence="6">
    <location>
        <begin position="491"/>
        <end position="500"/>
    </location>
</feature>
<feature type="compositionally biased region" description="Low complexity" evidence="6">
    <location>
        <begin position="884"/>
        <end position="898"/>
    </location>
</feature>
<dbReference type="PROSITE" id="PS50225">
    <property type="entry name" value="SOCS"/>
    <property type="match status" value="1"/>
</dbReference>
<keyword evidence="5" id="KW-0677">Repeat</keyword>
<feature type="compositionally biased region" description="Polar residues" evidence="6">
    <location>
        <begin position="899"/>
        <end position="917"/>
    </location>
</feature>
<feature type="compositionally biased region" description="Basic and acidic residues" evidence="6">
    <location>
        <begin position="851"/>
        <end position="863"/>
    </location>
</feature>
<dbReference type="EMBL" id="HACA01011246">
    <property type="protein sequence ID" value="CDW28607.1"/>
    <property type="molecule type" value="Transcribed_RNA"/>
</dbReference>
<feature type="region of interest" description="Disordered" evidence="6">
    <location>
        <begin position="364"/>
        <end position="414"/>
    </location>
</feature>
<feature type="compositionally biased region" description="Basic residues" evidence="6">
    <location>
        <begin position="399"/>
        <end position="408"/>
    </location>
</feature>
<dbReference type="Pfam" id="PF24797">
    <property type="entry name" value="Beta-prop_WDR35_TULP_N"/>
    <property type="match status" value="1"/>
</dbReference>
<evidence type="ECO:0000256" key="4">
    <source>
        <dbReference type="ARBA" id="ARBA00022574"/>
    </source>
</evidence>
<dbReference type="PANTHER" id="PTHR16517">
    <property type="entry name" value="TUBBY-RELATED"/>
    <property type="match status" value="1"/>
</dbReference>
<evidence type="ECO:0000313" key="8">
    <source>
        <dbReference type="EMBL" id="CDW28607.1"/>
    </source>
</evidence>
<dbReference type="Gene3D" id="3.20.90.10">
    <property type="entry name" value="Tubby Protein, Chain A"/>
    <property type="match status" value="1"/>
</dbReference>
<dbReference type="SUPFAM" id="SSF54518">
    <property type="entry name" value="Tubby C-terminal domain-like"/>
    <property type="match status" value="1"/>
</dbReference>
<name>A0A0K2TSF6_LEPSM</name>
<feature type="compositionally biased region" description="Low complexity" evidence="6">
    <location>
        <begin position="373"/>
        <end position="382"/>
    </location>
</feature>
<feature type="compositionally biased region" description="Low complexity" evidence="6">
    <location>
        <begin position="987"/>
        <end position="1001"/>
    </location>
</feature>
<dbReference type="GO" id="GO:0005737">
    <property type="term" value="C:cytoplasm"/>
    <property type="evidence" value="ECO:0007669"/>
    <property type="project" value="UniProtKB-SubCell"/>
</dbReference>
<dbReference type="Gene3D" id="2.130.10.10">
    <property type="entry name" value="YVTN repeat-like/Quinoprotein amine dehydrogenase"/>
    <property type="match status" value="1"/>
</dbReference>
<dbReference type="InterPro" id="IPR000007">
    <property type="entry name" value="Tubby_C"/>
</dbReference>
<dbReference type="InterPro" id="IPR036036">
    <property type="entry name" value="SOCS_box-like_dom_sf"/>
</dbReference>